<comment type="caution">
    <text evidence="2">The sequence shown here is derived from an EMBL/GenBank/DDBJ whole genome shotgun (WGS) entry which is preliminary data.</text>
</comment>
<organism evidence="2 3">
    <name type="scientific">Miscanthus lutarioriparius</name>
    <dbReference type="NCBI Taxonomy" id="422564"/>
    <lineage>
        <taxon>Eukaryota</taxon>
        <taxon>Viridiplantae</taxon>
        <taxon>Streptophyta</taxon>
        <taxon>Embryophyta</taxon>
        <taxon>Tracheophyta</taxon>
        <taxon>Spermatophyta</taxon>
        <taxon>Magnoliopsida</taxon>
        <taxon>Liliopsida</taxon>
        <taxon>Poales</taxon>
        <taxon>Poaceae</taxon>
        <taxon>PACMAD clade</taxon>
        <taxon>Panicoideae</taxon>
        <taxon>Andropogonodae</taxon>
        <taxon>Andropogoneae</taxon>
        <taxon>Saccharinae</taxon>
        <taxon>Miscanthus</taxon>
    </lineage>
</organism>
<protein>
    <submittedName>
        <fullName evidence="2">Uncharacterized protein</fullName>
    </submittedName>
</protein>
<sequence length="92" mass="10120">MANPAQAARQVPSWPHKKKLRNGTSRLRAHSSPVALPQPRPGPPRLRAQRRRAPDCVGEVGRARPGGRRPAEAADQDDASHTAAVRHWGRRC</sequence>
<dbReference type="AlphaFoldDB" id="A0A811SHG3"/>
<name>A0A811SHG3_9POAL</name>
<reference evidence="2" key="1">
    <citation type="submission" date="2020-10" db="EMBL/GenBank/DDBJ databases">
        <authorList>
            <person name="Han B."/>
            <person name="Lu T."/>
            <person name="Zhao Q."/>
            <person name="Huang X."/>
            <person name="Zhao Y."/>
        </authorList>
    </citation>
    <scope>NUCLEOTIDE SEQUENCE</scope>
</reference>
<gene>
    <name evidence="2" type="ORF">NCGR_LOCUS64465</name>
</gene>
<evidence type="ECO:0000256" key="1">
    <source>
        <dbReference type="SAM" id="MobiDB-lite"/>
    </source>
</evidence>
<feature type="region of interest" description="Disordered" evidence="1">
    <location>
        <begin position="1"/>
        <end position="92"/>
    </location>
</feature>
<evidence type="ECO:0000313" key="3">
    <source>
        <dbReference type="Proteomes" id="UP000604825"/>
    </source>
</evidence>
<dbReference type="EMBL" id="CAJGYO010000019">
    <property type="protein sequence ID" value="CAD6340367.1"/>
    <property type="molecule type" value="Genomic_DNA"/>
</dbReference>
<dbReference type="Proteomes" id="UP000604825">
    <property type="component" value="Unassembled WGS sequence"/>
</dbReference>
<keyword evidence="3" id="KW-1185">Reference proteome</keyword>
<accession>A0A811SHG3</accession>
<proteinExistence type="predicted"/>
<evidence type="ECO:0000313" key="2">
    <source>
        <dbReference type="EMBL" id="CAD6340367.1"/>
    </source>
</evidence>